<dbReference type="InterPro" id="IPR041616">
    <property type="entry name" value="PheRS_beta_core"/>
</dbReference>
<dbReference type="SMART" id="SM00874">
    <property type="entry name" value="B5"/>
    <property type="match status" value="1"/>
</dbReference>
<dbReference type="PANTHER" id="PTHR10947:SF0">
    <property type="entry name" value="PHENYLALANINE--TRNA LIGASE BETA SUBUNIT"/>
    <property type="match status" value="1"/>
</dbReference>
<keyword evidence="8 15" id="KW-0547">Nucleotide-binding</keyword>
<evidence type="ECO:0000313" key="21">
    <source>
        <dbReference type="EMBL" id="MDQ0180689.1"/>
    </source>
</evidence>
<evidence type="ECO:0000256" key="15">
    <source>
        <dbReference type="HAMAP-Rule" id="MF_00283"/>
    </source>
</evidence>
<dbReference type="PROSITE" id="PS50886">
    <property type="entry name" value="TRBD"/>
    <property type="match status" value="1"/>
</dbReference>
<dbReference type="InterPro" id="IPR009061">
    <property type="entry name" value="DNA-bd_dom_put_sf"/>
</dbReference>
<dbReference type="Pfam" id="PF03483">
    <property type="entry name" value="B3_4"/>
    <property type="match status" value="1"/>
</dbReference>
<dbReference type="SMART" id="SM00873">
    <property type="entry name" value="B3_4"/>
    <property type="match status" value="1"/>
</dbReference>
<comment type="catalytic activity">
    <reaction evidence="14 15">
        <text>tRNA(Phe) + L-phenylalanine + ATP = L-phenylalanyl-tRNA(Phe) + AMP + diphosphate + H(+)</text>
        <dbReference type="Rhea" id="RHEA:19413"/>
        <dbReference type="Rhea" id="RHEA-COMP:9668"/>
        <dbReference type="Rhea" id="RHEA-COMP:9699"/>
        <dbReference type="ChEBI" id="CHEBI:15378"/>
        <dbReference type="ChEBI" id="CHEBI:30616"/>
        <dbReference type="ChEBI" id="CHEBI:33019"/>
        <dbReference type="ChEBI" id="CHEBI:58095"/>
        <dbReference type="ChEBI" id="CHEBI:78442"/>
        <dbReference type="ChEBI" id="CHEBI:78531"/>
        <dbReference type="ChEBI" id="CHEBI:456215"/>
        <dbReference type="EC" id="6.1.1.20"/>
    </reaction>
</comment>
<dbReference type="InterPro" id="IPR045060">
    <property type="entry name" value="Phe-tRNA-ligase_IIc_bsu"/>
</dbReference>
<comment type="similarity">
    <text evidence="2 15">Belongs to the phenylalanyl-tRNA synthetase beta subunit family. Type 1 subfamily.</text>
</comment>
<evidence type="ECO:0000256" key="4">
    <source>
        <dbReference type="ARBA" id="ARBA00022490"/>
    </source>
</evidence>
<keyword evidence="4 15" id="KW-0963">Cytoplasm</keyword>
<evidence type="ECO:0000256" key="12">
    <source>
        <dbReference type="ARBA" id="ARBA00022917"/>
    </source>
</evidence>
<dbReference type="EC" id="6.1.1.20" evidence="15"/>
<evidence type="ECO:0000256" key="11">
    <source>
        <dbReference type="ARBA" id="ARBA00022884"/>
    </source>
</evidence>
<dbReference type="GO" id="GO:0009328">
    <property type="term" value="C:phenylalanine-tRNA ligase complex"/>
    <property type="evidence" value="ECO:0007669"/>
    <property type="project" value="TreeGrafter"/>
</dbReference>
<evidence type="ECO:0000256" key="6">
    <source>
        <dbReference type="ARBA" id="ARBA00022598"/>
    </source>
</evidence>
<dbReference type="Proteomes" id="UP001242995">
    <property type="component" value="Unassembled WGS sequence"/>
</dbReference>
<dbReference type="Pfam" id="PF03147">
    <property type="entry name" value="FDX-ACB"/>
    <property type="match status" value="1"/>
</dbReference>
<feature type="domain" description="TRNA-binding" evidence="17">
    <location>
        <begin position="42"/>
        <end position="170"/>
    </location>
</feature>
<keyword evidence="10 15" id="KW-0460">Magnesium</keyword>
<dbReference type="InterPro" id="IPR004532">
    <property type="entry name" value="Phe-tRNA-ligase_IIc_bsu_bact"/>
</dbReference>
<protein>
    <recommendedName>
        <fullName evidence="15">Phenylalanine--tRNA ligase beta subunit</fullName>
        <ecNumber evidence="15">6.1.1.20</ecNumber>
    </recommendedName>
    <alternativeName>
        <fullName evidence="15">Phenylalanyl-tRNA synthetase beta subunit</fullName>
        <shortName evidence="15">PheRS</shortName>
    </alternativeName>
</protein>
<dbReference type="HAMAP" id="MF_00283">
    <property type="entry name" value="Phe_tRNA_synth_beta1"/>
    <property type="match status" value="1"/>
</dbReference>
<evidence type="ECO:0000256" key="1">
    <source>
        <dbReference type="ARBA" id="ARBA00004496"/>
    </source>
</evidence>
<dbReference type="FunFam" id="3.30.70.380:FF:000001">
    <property type="entry name" value="Phenylalanine--tRNA ligase beta subunit"/>
    <property type="match status" value="1"/>
</dbReference>
<evidence type="ECO:0000256" key="3">
    <source>
        <dbReference type="ARBA" id="ARBA00011209"/>
    </source>
</evidence>
<dbReference type="CDD" id="cd00769">
    <property type="entry name" value="PheRS_beta_core"/>
    <property type="match status" value="1"/>
</dbReference>
<evidence type="ECO:0000259" key="19">
    <source>
        <dbReference type="PROSITE" id="PS51483"/>
    </source>
</evidence>
<dbReference type="PROSITE" id="PS51483">
    <property type="entry name" value="B5"/>
    <property type="match status" value="1"/>
</dbReference>
<comment type="subunit">
    <text evidence="3 15">Tetramer of two alpha and two beta subunits.</text>
</comment>
<evidence type="ECO:0000313" key="22">
    <source>
        <dbReference type="Proteomes" id="UP001230951"/>
    </source>
</evidence>
<dbReference type="Pfam" id="PF17759">
    <property type="entry name" value="tRNA_synthFbeta"/>
    <property type="match status" value="1"/>
</dbReference>
<evidence type="ECO:0000259" key="17">
    <source>
        <dbReference type="PROSITE" id="PS50886"/>
    </source>
</evidence>
<dbReference type="InterPro" id="IPR005147">
    <property type="entry name" value="tRNA_synthase_B5-dom"/>
</dbReference>
<comment type="caution">
    <text evidence="20">The sequence shown here is derived from an EMBL/GenBank/DDBJ whole genome shotgun (WGS) entry which is preliminary data.</text>
</comment>
<feature type="domain" description="FDX-ACB" evidence="18">
    <location>
        <begin position="756"/>
        <end position="849"/>
    </location>
</feature>
<dbReference type="GO" id="GO:0004826">
    <property type="term" value="F:phenylalanine-tRNA ligase activity"/>
    <property type="evidence" value="ECO:0007669"/>
    <property type="project" value="UniProtKB-UniRule"/>
</dbReference>
<dbReference type="Gene3D" id="3.30.70.380">
    <property type="entry name" value="Ferrodoxin-fold anticodon-binding domain"/>
    <property type="match status" value="1"/>
</dbReference>
<keyword evidence="6 15" id="KW-0436">Ligase</keyword>
<feature type="binding site" evidence="15">
    <location>
        <position position="493"/>
    </location>
    <ligand>
        <name>Mg(2+)</name>
        <dbReference type="ChEBI" id="CHEBI:18420"/>
        <note>shared with alpha subunit</note>
    </ligand>
</feature>
<keyword evidence="13 15" id="KW-0030">Aminoacyl-tRNA synthetase</keyword>
<dbReference type="InterPro" id="IPR033714">
    <property type="entry name" value="tRNA_bind_bactPheRS"/>
</dbReference>
<evidence type="ECO:0000256" key="9">
    <source>
        <dbReference type="ARBA" id="ARBA00022840"/>
    </source>
</evidence>
<feature type="domain" description="B5" evidence="19">
    <location>
        <begin position="428"/>
        <end position="505"/>
    </location>
</feature>
<evidence type="ECO:0000256" key="8">
    <source>
        <dbReference type="ARBA" id="ARBA00022741"/>
    </source>
</evidence>
<keyword evidence="7 15" id="KW-0479">Metal-binding</keyword>
<dbReference type="AlphaFoldDB" id="A0AAW8DK91"/>
<sequence>MRIPLSWLREFAQVPADATAEDVMAELVKVGFEEEAVHRPTDELKGPIVVGQVLSLVKEPQSNGKTINWCQVRVVPEGQEQTLTGKGIDPSGVQGIICGAHNFVEGDKVVVTLPGAVLPGDFHISARKTYGHLSAGMIASVRELGIGEDHDGILVLSRIGLDPEIGTDAMSLLGLYDEAAEINVTPDRGYAFSIRGVAREYAHATGTVFTDPAAKVNAPAALSGGYGVKLNDDAPIYGKPGCDRFVARTVRGVDATRPTPPWMVSRLRLAGIRSISLPVDISNYVMLELGQPNHCYDLDKLSGDIVVRRAVAGEKITTLDDKVRSLDVEDLLITDDSGAIGIAGVMGGANTEVSDSTTNVLVEAAHFDEVSIGRSRRRHKLPSEASKRFERGVDWQVANVAAQRVVDLLVELAGGTADEAGTDVGTAPDAVTIELPAGYAASRIGIDFTEEQITGSLKDLGAIVLKDEVGGSYVVTAPSWRNDLETKEDLSEEIARLVGYDNIPATLPVAPPGRGLTRTQQQKRRVVQALADAGLTEVLSYPFVSKSANDTFGVAEEGAARTALKLANPISEEHGYLRTSVLPGLIEVARRNHSRGFRDLALFEAGSVFLPDGQLGTASIPPLGVKPTDEVLDGLYDGVPDQPLHIAAVLTGHDSPAAAAHTPRAWDWADALDVARLVGDVLGVELVVSQGSHQAFHPGRAAQLALRSGDVVGYAGELHPKLLAAHDMPARSVALELNADALFDAAPDVIVAKHISGFPVATQDVALVVPQDVPADAVLAALREGAGDLLEDVALFDVYAGQGIEDGKKSLAFGLRFRATDRTLTADEASEAREAAVAVAAERFGAVQR</sequence>
<keyword evidence="12 15" id="KW-0648">Protein biosynthesis</keyword>
<dbReference type="SUPFAM" id="SSF56037">
    <property type="entry name" value="PheT/TilS domain"/>
    <property type="match status" value="1"/>
</dbReference>
<dbReference type="InterPro" id="IPR002547">
    <property type="entry name" value="tRNA-bd_dom"/>
</dbReference>
<dbReference type="PROSITE" id="PS51447">
    <property type="entry name" value="FDX_ACB"/>
    <property type="match status" value="1"/>
</dbReference>
<feature type="binding site" evidence="15">
    <location>
        <position position="489"/>
    </location>
    <ligand>
        <name>Mg(2+)</name>
        <dbReference type="ChEBI" id="CHEBI:18420"/>
        <note>shared with alpha subunit</note>
    </ligand>
</feature>
<keyword evidence="11 16" id="KW-0694">RNA-binding</keyword>
<dbReference type="GO" id="GO:0000049">
    <property type="term" value="F:tRNA binding"/>
    <property type="evidence" value="ECO:0007669"/>
    <property type="project" value="UniProtKB-UniRule"/>
</dbReference>
<evidence type="ECO:0000256" key="10">
    <source>
        <dbReference type="ARBA" id="ARBA00022842"/>
    </source>
</evidence>
<dbReference type="EMBL" id="JAUSTF010000003">
    <property type="protein sequence ID" value="MDQ0180689.1"/>
    <property type="molecule type" value="Genomic_DNA"/>
</dbReference>
<dbReference type="Gene3D" id="2.40.50.140">
    <property type="entry name" value="Nucleic acid-binding proteins"/>
    <property type="match status" value="1"/>
</dbReference>
<dbReference type="InterPro" id="IPR045864">
    <property type="entry name" value="aa-tRNA-synth_II/BPL/LPL"/>
</dbReference>
<dbReference type="Pfam" id="PF03484">
    <property type="entry name" value="B5"/>
    <property type="match status" value="1"/>
</dbReference>
<keyword evidence="22" id="KW-1185">Reference proteome</keyword>
<evidence type="ECO:0000313" key="20">
    <source>
        <dbReference type="EMBL" id="MDP9906452.1"/>
    </source>
</evidence>
<dbReference type="Gene3D" id="3.50.40.10">
    <property type="entry name" value="Phenylalanyl-trna Synthetase, Chain B, domain 3"/>
    <property type="match status" value="1"/>
</dbReference>
<dbReference type="CDD" id="cd02796">
    <property type="entry name" value="tRNA_bind_bactPheRS"/>
    <property type="match status" value="1"/>
</dbReference>
<dbReference type="InterPro" id="IPR020825">
    <property type="entry name" value="Phe-tRNA_synthase-like_B3/B4"/>
</dbReference>
<evidence type="ECO:0000259" key="18">
    <source>
        <dbReference type="PROSITE" id="PS51447"/>
    </source>
</evidence>
<dbReference type="Gene3D" id="3.30.56.10">
    <property type="match status" value="2"/>
</dbReference>
<dbReference type="InterPro" id="IPR005146">
    <property type="entry name" value="B3/B4_tRNA-bd"/>
</dbReference>
<evidence type="ECO:0000256" key="5">
    <source>
        <dbReference type="ARBA" id="ARBA00022555"/>
    </source>
</evidence>
<dbReference type="InterPro" id="IPR005121">
    <property type="entry name" value="Fdx_antiC-bd"/>
</dbReference>
<evidence type="ECO:0000256" key="13">
    <source>
        <dbReference type="ARBA" id="ARBA00023146"/>
    </source>
</evidence>
<dbReference type="Proteomes" id="UP001230951">
    <property type="component" value="Unassembled WGS sequence"/>
</dbReference>
<comment type="cofactor">
    <cofactor evidence="15">
        <name>Mg(2+)</name>
        <dbReference type="ChEBI" id="CHEBI:18420"/>
    </cofactor>
    <text evidence="15">Binds 2 magnesium ions per tetramer.</text>
</comment>
<dbReference type="InterPro" id="IPR012340">
    <property type="entry name" value="NA-bd_OB-fold"/>
</dbReference>
<dbReference type="InterPro" id="IPR036690">
    <property type="entry name" value="Fdx_antiC-bd_sf"/>
</dbReference>
<gene>
    <name evidence="15" type="primary">pheT</name>
    <name evidence="20" type="ORF">J2S90_003436</name>
    <name evidence="21" type="ORF">J2S93_002111</name>
</gene>
<dbReference type="GO" id="GO:0005524">
    <property type="term" value="F:ATP binding"/>
    <property type="evidence" value="ECO:0007669"/>
    <property type="project" value="UniProtKB-UniRule"/>
</dbReference>
<feature type="binding site" evidence="15">
    <location>
        <position position="492"/>
    </location>
    <ligand>
        <name>Mg(2+)</name>
        <dbReference type="ChEBI" id="CHEBI:18420"/>
        <note>shared with alpha subunit</note>
    </ligand>
</feature>
<feature type="binding site" evidence="15">
    <location>
        <position position="483"/>
    </location>
    <ligand>
        <name>Mg(2+)</name>
        <dbReference type="ChEBI" id="CHEBI:18420"/>
        <note>shared with alpha subunit</note>
    </ligand>
</feature>
<dbReference type="SUPFAM" id="SSF50249">
    <property type="entry name" value="Nucleic acid-binding proteins"/>
    <property type="match status" value="1"/>
</dbReference>
<proteinExistence type="inferred from homology"/>
<evidence type="ECO:0000256" key="2">
    <source>
        <dbReference type="ARBA" id="ARBA00008653"/>
    </source>
</evidence>
<evidence type="ECO:0000256" key="16">
    <source>
        <dbReference type="PROSITE-ProRule" id="PRU00209"/>
    </source>
</evidence>
<keyword evidence="9 15" id="KW-0067">ATP-binding</keyword>
<comment type="subcellular location">
    <subcellularLocation>
        <location evidence="1 15">Cytoplasm</location>
    </subcellularLocation>
</comment>
<keyword evidence="5 16" id="KW-0820">tRNA-binding</keyword>
<dbReference type="SMART" id="SM00896">
    <property type="entry name" value="FDX-ACB"/>
    <property type="match status" value="1"/>
</dbReference>
<accession>A0AAW8DK91</accession>
<dbReference type="GO" id="GO:0000287">
    <property type="term" value="F:magnesium ion binding"/>
    <property type="evidence" value="ECO:0007669"/>
    <property type="project" value="UniProtKB-UniRule"/>
</dbReference>
<evidence type="ECO:0000256" key="7">
    <source>
        <dbReference type="ARBA" id="ARBA00022723"/>
    </source>
</evidence>
<dbReference type="RefSeq" id="WP_306962888.1">
    <property type="nucleotide sequence ID" value="NZ_JAUSRG010000011.1"/>
</dbReference>
<dbReference type="Gene3D" id="3.30.930.10">
    <property type="entry name" value="Bira Bifunctional Protein, Domain 2"/>
    <property type="match status" value="1"/>
</dbReference>
<dbReference type="SUPFAM" id="SSF55681">
    <property type="entry name" value="Class II aaRS and biotin synthetases"/>
    <property type="match status" value="1"/>
</dbReference>
<evidence type="ECO:0000313" key="23">
    <source>
        <dbReference type="Proteomes" id="UP001242995"/>
    </source>
</evidence>
<dbReference type="NCBIfam" id="TIGR00472">
    <property type="entry name" value="pheT_bact"/>
    <property type="match status" value="1"/>
</dbReference>
<evidence type="ECO:0000256" key="14">
    <source>
        <dbReference type="ARBA" id="ARBA00049255"/>
    </source>
</evidence>
<reference evidence="20 22" key="1">
    <citation type="submission" date="2023-07" db="EMBL/GenBank/DDBJ databases">
        <title>Sorghum-associated microbial communities from plants grown in Nebraska, USA.</title>
        <authorList>
            <person name="Schachtman D."/>
        </authorList>
    </citation>
    <scope>NUCLEOTIDE SEQUENCE</scope>
    <source>
        <strain evidence="20">DS1006</strain>
        <strain evidence="21 22">DS1016</strain>
    </source>
</reference>
<dbReference type="PANTHER" id="PTHR10947">
    <property type="entry name" value="PHENYLALANYL-TRNA SYNTHETASE BETA CHAIN AND LEUCINE-RICH REPEAT-CONTAINING PROTEIN 47"/>
    <property type="match status" value="1"/>
</dbReference>
<dbReference type="SUPFAM" id="SSF54991">
    <property type="entry name" value="Anticodon-binding domain of PheRS"/>
    <property type="match status" value="1"/>
</dbReference>
<name>A0AAW8DK91_9MICC</name>
<dbReference type="SUPFAM" id="SSF46955">
    <property type="entry name" value="Putative DNA-binding domain"/>
    <property type="match status" value="1"/>
</dbReference>
<organism evidence="20 23">
    <name type="scientific">Arthrobacter bambusae</name>
    <dbReference type="NCBI Taxonomy" id="1338426"/>
    <lineage>
        <taxon>Bacteria</taxon>
        <taxon>Bacillati</taxon>
        <taxon>Actinomycetota</taxon>
        <taxon>Actinomycetes</taxon>
        <taxon>Micrococcales</taxon>
        <taxon>Micrococcaceae</taxon>
        <taxon>Arthrobacter</taxon>
    </lineage>
</organism>
<dbReference type="GO" id="GO:0006432">
    <property type="term" value="P:phenylalanyl-tRNA aminoacylation"/>
    <property type="evidence" value="ECO:0007669"/>
    <property type="project" value="UniProtKB-UniRule"/>
</dbReference>
<dbReference type="EMBL" id="JAUSRG010000011">
    <property type="protein sequence ID" value="MDP9906452.1"/>
    <property type="molecule type" value="Genomic_DNA"/>
</dbReference>